<dbReference type="Gene3D" id="1.10.287.380">
    <property type="entry name" value="Valyl-tRNA synthetase, C-terminal domain"/>
    <property type="match status" value="1"/>
</dbReference>
<dbReference type="InterPro" id="IPR003439">
    <property type="entry name" value="ABC_transporter-like_ATP-bd"/>
</dbReference>
<evidence type="ECO:0000259" key="4">
    <source>
        <dbReference type="PROSITE" id="PS50893"/>
    </source>
</evidence>
<feature type="domain" description="ABC transporter" evidence="4">
    <location>
        <begin position="69"/>
        <end position="283"/>
    </location>
</feature>
<dbReference type="Pfam" id="PF12848">
    <property type="entry name" value="ABC_tran_Xtn"/>
    <property type="match status" value="1"/>
</dbReference>
<organism evidence="5 6">
    <name type="scientific">Candidatus Alectryocaccomicrobium excrementavium</name>
    <dbReference type="NCBI Taxonomy" id="2840668"/>
    <lineage>
        <taxon>Bacteria</taxon>
        <taxon>Bacillati</taxon>
        <taxon>Bacillota</taxon>
        <taxon>Clostridia</taxon>
        <taxon>Candidatus Alectryocaccomicrobium</taxon>
    </lineage>
</organism>
<dbReference type="Pfam" id="PF16326">
    <property type="entry name" value="ABC_tran_CTD"/>
    <property type="match status" value="1"/>
</dbReference>
<dbReference type="SUPFAM" id="SSF52540">
    <property type="entry name" value="P-loop containing nucleoside triphosphate hydrolases"/>
    <property type="match status" value="1"/>
</dbReference>
<reference evidence="5" key="2">
    <citation type="journal article" date="2021" name="PeerJ">
        <title>Extensive microbial diversity within the chicken gut microbiome revealed by metagenomics and culture.</title>
        <authorList>
            <person name="Gilroy R."/>
            <person name="Ravi A."/>
            <person name="Getino M."/>
            <person name="Pursley I."/>
            <person name="Horton D.L."/>
            <person name="Alikhan N.F."/>
            <person name="Baker D."/>
            <person name="Gharbi K."/>
            <person name="Hall N."/>
            <person name="Watson M."/>
            <person name="Adriaenssens E.M."/>
            <person name="Foster-Nyarko E."/>
            <person name="Jarju S."/>
            <person name="Secka A."/>
            <person name="Antonio M."/>
            <person name="Oren A."/>
            <person name="Chaudhuri R.R."/>
            <person name="La Ragione R."/>
            <person name="Hildebrand F."/>
            <person name="Pallen M.J."/>
        </authorList>
    </citation>
    <scope>NUCLEOTIDE SEQUENCE</scope>
    <source>
        <strain evidence="5">13766</strain>
    </source>
</reference>
<reference evidence="5" key="1">
    <citation type="submission" date="2020-10" db="EMBL/GenBank/DDBJ databases">
        <authorList>
            <person name="Gilroy R."/>
        </authorList>
    </citation>
    <scope>NUCLEOTIDE SEQUENCE</scope>
    <source>
        <strain evidence="5">13766</strain>
    </source>
</reference>
<gene>
    <name evidence="5" type="ORF">IAA84_02710</name>
</gene>
<keyword evidence="2 5" id="KW-0067">ATP-binding</keyword>
<dbReference type="AlphaFoldDB" id="A0A9D1FYH6"/>
<dbReference type="InterPro" id="IPR032524">
    <property type="entry name" value="ABC_tran_C"/>
</dbReference>
<dbReference type="InterPro" id="IPR027417">
    <property type="entry name" value="P-loop_NTPase"/>
</dbReference>
<dbReference type="EMBL" id="DVJN01000054">
    <property type="protein sequence ID" value="HIS91908.1"/>
    <property type="molecule type" value="Genomic_DNA"/>
</dbReference>
<dbReference type="GO" id="GO:0016887">
    <property type="term" value="F:ATP hydrolysis activity"/>
    <property type="evidence" value="ECO:0007669"/>
    <property type="project" value="InterPro"/>
</dbReference>
<dbReference type="FunFam" id="3.40.50.300:FF:000309">
    <property type="entry name" value="ABC transporter ATP-binding protein"/>
    <property type="match status" value="1"/>
</dbReference>
<dbReference type="PANTHER" id="PTHR42855:SF2">
    <property type="entry name" value="DRUG RESISTANCE ABC TRANSPORTER,ATP-BINDING PROTEIN"/>
    <property type="match status" value="1"/>
</dbReference>
<dbReference type="InterPro" id="IPR037118">
    <property type="entry name" value="Val-tRNA_synth_C_sf"/>
</dbReference>
<protein>
    <submittedName>
        <fullName evidence="5">ABC-F family ATP-binding cassette domain-containing protein</fullName>
    </submittedName>
</protein>
<dbReference type="Proteomes" id="UP000824140">
    <property type="component" value="Unassembled WGS sequence"/>
</dbReference>
<dbReference type="PROSITE" id="PS50893">
    <property type="entry name" value="ABC_TRANSPORTER_2"/>
    <property type="match status" value="1"/>
</dbReference>
<comment type="caution">
    <text evidence="5">The sequence shown here is derived from an EMBL/GenBank/DDBJ whole genome shotgun (WGS) entry which is preliminary data.</text>
</comment>
<dbReference type="Pfam" id="PF00005">
    <property type="entry name" value="ABC_tran"/>
    <property type="match status" value="1"/>
</dbReference>
<evidence type="ECO:0000256" key="2">
    <source>
        <dbReference type="ARBA" id="ARBA00022840"/>
    </source>
</evidence>
<evidence type="ECO:0000313" key="5">
    <source>
        <dbReference type="EMBL" id="HIS91908.1"/>
    </source>
</evidence>
<dbReference type="PANTHER" id="PTHR42855">
    <property type="entry name" value="ABC TRANSPORTER ATP-BINDING SUBUNIT"/>
    <property type="match status" value="1"/>
</dbReference>
<feature type="coiled-coil region" evidence="3">
    <location>
        <begin position="293"/>
        <end position="334"/>
    </location>
</feature>
<dbReference type="InterPro" id="IPR032781">
    <property type="entry name" value="ABC_tran_Xtn"/>
</dbReference>
<accession>A0A9D1FYH6</accession>
<dbReference type="GO" id="GO:0005524">
    <property type="term" value="F:ATP binding"/>
    <property type="evidence" value="ECO:0007669"/>
    <property type="project" value="UniProtKB-KW"/>
</dbReference>
<dbReference type="InterPro" id="IPR051309">
    <property type="entry name" value="ABCF_ATPase"/>
</dbReference>
<dbReference type="GO" id="GO:0003677">
    <property type="term" value="F:DNA binding"/>
    <property type="evidence" value="ECO:0007669"/>
    <property type="project" value="InterPro"/>
</dbReference>
<feature type="non-terminal residue" evidence="5">
    <location>
        <position position="1"/>
    </location>
</feature>
<evidence type="ECO:0000313" key="6">
    <source>
        <dbReference type="Proteomes" id="UP000824140"/>
    </source>
</evidence>
<sequence length="379" mass="43299">KEYKLQQAEIARQEAIIARYRMFNREKSIKAAESREKRLEKIVRLEKPVSEDKVRFSFEARRRTGEDVLIAKDLSKSYDGRKLFEHFSLHLRAGDRVALIGPNGVGKTTLLRIFVGEETADGGTMKFGANVDIGYYDQHQAGLHPDKDVLNELWDDFPRLDADRVRGVLALFLFTGDDVFQKIHTLSGGERGRLALAKLMLRKDNLLFMDEPTNHLDMDSREVLEHALDDFDGTLLAVSHDRYFINRVANRVIEMSAEGVSEYLGNYDDYLEKKRAALLPEEAVSDGLTQTQRDKLKRKERLARESRRQLEDRVRAAEAEIARTEAEVAHLEAEMAAPDAWQDPEAGRALTESHARAKETLDALYDEWAELAELLEEKA</sequence>
<dbReference type="InterPro" id="IPR003593">
    <property type="entry name" value="AAA+_ATPase"/>
</dbReference>
<evidence type="ECO:0000256" key="1">
    <source>
        <dbReference type="ARBA" id="ARBA00022741"/>
    </source>
</evidence>
<proteinExistence type="predicted"/>
<evidence type="ECO:0000256" key="3">
    <source>
        <dbReference type="SAM" id="Coils"/>
    </source>
</evidence>
<keyword evidence="3" id="KW-0175">Coiled coil</keyword>
<keyword evidence="1" id="KW-0547">Nucleotide-binding</keyword>
<dbReference type="CDD" id="cd03221">
    <property type="entry name" value="ABCF_EF-3"/>
    <property type="match status" value="1"/>
</dbReference>
<dbReference type="SMART" id="SM00382">
    <property type="entry name" value="AAA"/>
    <property type="match status" value="1"/>
</dbReference>
<dbReference type="Gene3D" id="3.40.50.300">
    <property type="entry name" value="P-loop containing nucleotide triphosphate hydrolases"/>
    <property type="match status" value="1"/>
</dbReference>
<name>A0A9D1FYH6_9FIRM</name>